<accession>A0A763M6N7</accession>
<dbReference type="EMBL" id="DAAYIX010000002">
    <property type="protein sequence ID" value="HAG4398119.1"/>
    <property type="molecule type" value="Genomic_DNA"/>
</dbReference>
<feature type="coiled-coil region" evidence="2">
    <location>
        <begin position="646"/>
        <end position="683"/>
    </location>
</feature>
<keyword evidence="2" id="KW-0175">Coiled coil</keyword>
<comment type="caution">
    <text evidence="4">The sequence shown here is derived from an EMBL/GenBank/DDBJ whole genome shotgun (WGS) entry which is preliminary data.</text>
</comment>
<sequence length="795" mass="86541">MANDIITQLQARNETLTQAIARYGSLNASTLHTLRLEQTKITRLTQQLATSALRREENDKQRAGLLEKTQTFAGQFGKLLNVEPPDWKLPYEFQGNMVDMAVKGGMDNTARDALSLNIRDWSLDFNQDQKDLQSAAATMIEGGVSALQDLSRYMPDIAKAATASRDSARSWAQAALATRDKLNIAPDDFRFAQNMLYSVATSGGGSVAEQTQWINAFAGKTGAQGKEGIAELTATMQIAMKNAPDAGAAAANFDHFLKSTFSKETDSWFARQGVDLQGSLLEHQQNGIGVTEAMAHIVQMQLEKMNPQILDTFRQTMKIEDLSARGDALQAMVEKFNLGAMFGDAQTRDFLAPMLANMDEYRQLKASAMLAAGQHFIDDDFAAKMTSPGEQTKALQLSLNDLWLTVGLELMPAIGELAQSITPLVRQFSAWLRENPALVQGVAKVVGVIWLFNGALNILRLGANLIASPFIRLIDIFLKVKAGLALGGGSRALSVLKSFGNGAKSLTMLLGEGKPGVQFIGDKLDKITLKFNFHSQYCQPTTELNRLREAMSAHQAMALVFGNGDYRGWFVITDLTATHQHTDPYGNVIAQGGSLSLQEYTGDPKNPLLPPAITTQEPNIDEMLDDFPLFNDSWFDELLSAVEDGMREAKEMMDEVADAIDDIKKTIAQAKELVKEAKALKEKCSDIVDSLKKTISSIEALFQQPLDLQTLAGLPKALAAKMQELIDSLPGIRECASDASTLIEHAESLFDAITSSVAEATYDSAATLVNQARGTLKTSAPDVSQLAAADITRSL</sequence>
<dbReference type="PANTHER" id="PTHR37813:SF1">
    <property type="entry name" value="FELS-2 PROPHAGE PROTEIN"/>
    <property type="match status" value="1"/>
</dbReference>
<evidence type="ECO:0000259" key="3">
    <source>
        <dbReference type="Pfam" id="PF10145"/>
    </source>
</evidence>
<dbReference type="PANTHER" id="PTHR37813">
    <property type="entry name" value="FELS-2 PROPHAGE PROTEIN"/>
    <property type="match status" value="1"/>
</dbReference>
<evidence type="ECO:0000256" key="2">
    <source>
        <dbReference type="SAM" id="Coils"/>
    </source>
</evidence>
<gene>
    <name evidence="4" type="ORF">G8432_000611</name>
</gene>
<evidence type="ECO:0000313" key="4">
    <source>
        <dbReference type="EMBL" id="HAG4398119.1"/>
    </source>
</evidence>
<organism evidence="4">
    <name type="scientific">Salmonella enterica</name>
    <name type="common">Salmonella choleraesuis</name>
    <dbReference type="NCBI Taxonomy" id="28901"/>
    <lineage>
        <taxon>Bacteria</taxon>
        <taxon>Pseudomonadati</taxon>
        <taxon>Pseudomonadota</taxon>
        <taxon>Gammaproteobacteria</taxon>
        <taxon>Enterobacterales</taxon>
        <taxon>Enterobacteriaceae</taxon>
        <taxon>Salmonella</taxon>
    </lineage>
</organism>
<dbReference type="InterPro" id="IPR010090">
    <property type="entry name" value="Phage_tape_meas"/>
</dbReference>
<dbReference type="NCBIfam" id="TIGR01760">
    <property type="entry name" value="tape_meas_TP901"/>
    <property type="match status" value="1"/>
</dbReference>
<protein>
    <submittedName>
        <fullName evidence="4">Phage tail tape measure protein</fullName>
    </submittedName>
</protein>
<keyword evidence="1" id="KW-1188">Viral release from host cell</keyword>
<dbReference type="InterPro" id="IPR009734">
    <property type="entry name" value="Myoviridae_GpU"/>
</dbReference>
<reference evidence="4" key="2">
    <citation type="submission" date="2020-02" db="EMBL/GenBank/DDBJ databases">
        <authorList>
            <consortium name="NCBI Pathogen Detection Project"/>
        </authorList>
    </citation>
    <scope>NUCLEOTIDE SEQUENCE</scope>
    <source>
        <strain evidence="4">MA.BM_QA04/36</strain>
    </source>
</reference>
<feature type="domain" description="Phage tail tape measure protein" evidence="3">
    <location>
        <begin position="119"/>
        <end position="305"/>
    </location>
</feature>
<dbReference type="Pfam" id="PF06995">
    <property type="entry name" value="Phage_P2_GpU"/>
    <property type="match status" value="1"/>
</dbReference>
<proteinExistence type="predicted"/>
<reference evidence="4" key="1">
    <citation type="journal article" date="2018" name="Genome Biol.">
        <title>SKESA: strategic k-mer extension for scrupulous assemblies.</title>
        <authorList>
            <person name="Souvorov A."/>
            <person name="Agarwala R."/>
            <person name="Lipman D.J."/>
        </authorList>
    </citation>
    <scope>NUCLEOTIDE SEQUENCE</scope>
    <source>
        <strain evidence="4">MA.BM_QA04/36</strain>
    </source>
</reference>
<dbReference type="Pfam" id="PF10145">
    <property type="entry name" value="PhageMin_Tail"/>
    <property type="match status" value="1"/>
</dbReference>
<name>A0A763M6N7_SALER</name>
<dbReference type="AlphaFoldDB" id="A0A763M6N7"/>
<evidence type="ECO:0000256" key="1">
    <source>
        <dbReference type="ARBA" id="ARBA00022612"/>
    </source>
</evidence>